<reference evidence="2 3" key="1">
    <citation type="submission" date="2018-09" db="EMBL/GenBank/DDBJ databases">
        <title>Altererythrobacter sp.Ery1 and Ery12, the genome sequencing of novel strains in genus Alterythrobacter.</title>
        <authorList>
            <person name="Cheng H."/>
            <person name="Wu Y.-H."/>
            <person name="Fang C."/>
            <person name="Xu X.-W."/>
        </authorList>
    </citation>
    <scope>NUCLEOTIDE SEQUENCE [LARGE SCALE GENOMIC DNA]</scope>
    <source>
        <strain evidence="2 3">Ery12</strain>
    </source>
</reference>
<dbReference type="OrthoDB" id="4736977at2"/>
<accession>A0A419QZ12</accession>
<comment type="caution">
    <text evidence="2">The sequence shown here is derived from an EMBL/GenBank/DDBJ whole genome shotgun (WGS) entry which is preliminary data.</text>
</comment>
<dbReference type="AlphaFoldDB" id="A0A419QZ12"/>
<evidence type="ECO:0000313" key="3">
    <source>
        <dbReference type="Proteomes" id="UP000284322"/>
    </source>
</evidence>
<dbReference type="Proteomes" id="UP000284322">
    <property type="component" value="Unassembled WGS sequence"/>
</dbReference>
<evidence type="ECO:0000256" key="1">
    <source>
        <dbReference type="SAM" id="SignalP"/>
    </source>
</evidence>
<feature type="chain" id="PRO_5019403536" description="Argininosuccinate lyase" evidence="1">
    <location>
        <begin position="22"/>
        <end position="122"/>
    </location>
</feature>
<protein>
    <recommendedName>
        <fullName evidence="4">Argininosuccinate lyase</fullName>
    </recommendedName>
</protein>
<dbReference type="EMBL" id="RAHJ01000021">
    <property type="protein sequence ID" value="RJX66094.1"/>
    <property type="molecule type" value="Genomic_DNA"/>
</dbReference>
<sequence length="122" mass="13345">MRAKLACAPLALALITTPAMAEDWDFVLTNDTGKTVTQVELTPTGQAKWAAQRTEEGVPSEVKNGNDWTVHFDKAEGTCDYDVRLTFADKSTAVWTGLNVCDNAFAEFSYRNGNPVIVVDDD</sequence>
<name>A0A419QZ12_9SPHN</name>
<keyword evidence="1" id="KW-0732">Signal</keyword>
<feature type="signal peptide" evidence="1">
    <location>
        <begin position="1"/>
        <end position="21"/>
    </location>
</feature>
<gene>
    <name evidence="2" type="ORF">D6858_13160</name>
</gene>
<evidence type="ECO:0000313" key="2">
    <source>
        <dbReference type="EMBL" id="RJX66094.1"/>
    </source>
</evidence>
<organism evidence="2 3">
    <name type="scientific">Tsuneonella suprasediminis</name>
    <dbReference type="NCBI Taxonomy" id="2306996"/>
    <lineage>
        <taxon>Bacteria</taxon>
        <taxon>Pseudomonadati</taxon>
        <taxon>Pseudomonadota</taxon>
        <taxon>Alphaproteobacteria</taxon>
        <taxon>Sphingomonadales</taxon>
        <taxon>Erythrobacteraceae</taxon>
        <taxon>Tsuneonella</taxon>
    </lineage>
</organism>
<keyword evidence="3" id="KW-1185">Reference proteome</keyword>
<proteinExistence type="predicted"/>
<evidence type="ECO:0008006" key="4">
    <source>
        <dbReference type="Google" id="ProtNLM"/>
    </source>
</evidence>